<evidence type="ECO:0008006" key="2">
    <source>
        <dbReference type="Google" id="ProtNLM"/>
    </source>
</evidence>
<reference evidence="1" key="1">
    <citation type="journal article" date="2019" name="Sci. Rep.">
        <title>Draft genome of Tanacetum cinerariifolium, the natural source of mosquito coil.</title>
        <authorList>
            <person name="Yamashiro T."/>
            <person name="Shiraishi A."/>
            <person name="Satake H."/>
            <person name="Nakayama K."/>
        </authorList>
    </citation>
    <scope>NUCLEOTIDE SEQUENCE</scope>
</reference>
<accession>A0A6L2L7C2</accession>
<evidence type="ECO:0000313" key="1">
    <source>
        <dbReference type="EMBL" id="GEU56094.1"/>
    </source>
</evidence>
<protein>
    <recommendedName>
        <fullName evidence="2">NAC domain-containing protein</fullName>
    </recommendedName>
</protein>
<organism evidence="1">
    <name type="scientific">Tanacetum cinerariifolium</name>
    <name type="common">Dalmatian daisy</name>
    <name type="synonym">Chrysanthemum cinerariifolium</name>
    <dbReference type="NCBI Taxonomy" id="118510"/>
    <lineage>
        <taxon>Eukaryota</taxon>
        <taxon>Viridiplantae</taxon>
        <taxon>Streptophyta</taxon>
        <taxon>Embryophyta</taxon>
        <taxon>Tracheophyta</taxon>
        <taxon>Spermatophyta</taxon>
        <taxon>Magnoliopsida</taxon>
        <taxon>eudicotyledons</taxon>
        <taxon>Gunneridae</taxon>
        <taxon>Pentapetalae</taxon>
        <taxon>asterids</taxon>
        <taxon>campanulids</taxon>
        <taxon>Asterales</taxon>
        <taxon>Asteraceae</taxon>
        <taxon>Asteroideae</taxon>
        <taxon>Anthemideae</taxon>
        <taxon>Anthemidinae</taxon>
        <taxon>Tanacetum</taxon>
    </lineage>
</organism>
<gene>
    <name evidence="1" type="ORF">Tci_028072</name>
</gene>
<comment type="caution">
    <text evidence="1">The sequence shown here is derived from an EMBL/GenBank/DDBJ whole genome shotgun (WGS) entry which is preliminary data.</text>
</comment>
<proteinExistence type="predicted"/>
<dbReference type="AlphaFoldDB" id="A0A6L2L7C2"/>
<dbReference type="EMBL" id="BKCJ010003605">
    <property type="protein sequence ID" value="GEU56094.1"/>
    <property type="molecule type" value="Genomic_DNA"/>
</dbReference>
<sequence length="306" mass="34151">MLPSWQSTLTHTKSTAEIEYDDVNEEIKGPSENSLKVLHKLTTNVVTGVVIHYTVSSVSDVLVSLVGKIPICYDDDDDEESSTPLRDIIISELPSCIAITPVLSTKETKDSLIIGDEHLDTTLEKESDKFIKSSVKNLVPNLSERKDLSNIGRIDEADCDPEEEIRLIEKFLYDNSSPRPLKEINSVNCDAIIDSFSPSPILVEDSDPFMEDINLFLTFNGSIPSGIDSDYSDFEGENLFLERLLHDYPIPLPDILDFSNVIQFFPPLFTYPVTTSILLSFGSEDTLFDPGISDYHLSSLEPNVSH</sequence>
<name>A0A6L2L7C2_TANCI</name>